<evidence type="ECO:0000313" key="2">
    <source>
        <dbReference type="Proteomes" id="UP001162972"/>
    </source>
</evidence>
<evidence type="ECO:0000313" key="1">
    <source>
        <dbReference type="EMBL" id="KAJ6427199.1"/>
    </source>
</evidence>
<dbReference type="EMBL" id="JAPFFJ010000005">
    <property type="protein sequence ID" value="KAJ6427199.1"/>
    <property type="molecule type" value="Genomic_DNA"/>
</dbReference>
<reference evidence="1 2" key="1">
    <citation type="journal article" date="2023" name="Int. J. Mol. Sci.">
        <title>De Novo Assembly and Annotation of 11 Diverse Shrub Willow (Salix) Genomes Reveals Novel Gene Organization in Sex-Linked Regions.</title>
        <authorList>
            <person name="Hyden B."/>
            <person name="Feng K."/>
            <person name="Yates T.B."/>
            <person name="Jawdy S."/>
            <person name="Cereghino C."/>
            <person name="Smart L.B."/>
            <person name="Muchero W."/>
        </authorList>
    </citation>
    <scope>NUCLEOTIDE SEQUENCE [LARGE SCALE GENOMIC DNA]</scope>
    <source>
        <tissue evidence="1">Shoot tip</tissue>
    </source>
</reference>
<dbReference type="Proteomes" id="UP001162972">
    <property type="component" value="Chromosome 1"/>
</dbReference>
<name>A0AAD6PEU5_9ROSI</name>
<proteinExistence type="predicted"/>
<gene>
    <name evidence="1" type="ORF">OIU84_022741</name>
</gene>
<accession>A0AAD6PEU5</accession>
<protein>
    <submittedName>
        <fullName evidence="1">Uncharacterized protein</fullName>
    </submittedName>
</protein>
<comment type="caution">
    <text evidence="1">The sequence shown here is derived from an EMBL/GenBank/DDBJ whole genome shotgun (WGS) entry which is preliminary data.</text>
</comment>
<organism evidence="1 2">
    <name type="scientific">Salix udensis</name>
    <dbReference type="NCBI Taxonomy" id="889485"/>
    <lineage>
        <taxon>Eukaryota</taxon>
        <taxon>Viridiplantae</taxon>
        <taxon>Streptophyta</taxon>
        <taxon>Embryophyta</taxon>
        <taxon>Tracheophyta</taxon>
        <taxon>Spermatophyta</taxon>
        <taxon>Magnoliopsida</taxon>
        <taxon>eudicotyledons</taxon>
        <taxon>Gunneridae</taxon>
        <taxon>Pentapetalae</taxon>
        <taxon>rosids</taxon>
        <taxon>fabids</taxon>
        <taxon>Malpighiales</taxon>
        <taxon>Salicaceae</taxon>
        <taxon>Saliceae</taxon>
        <taxon>Salix</taxon>
    </lineage>
</organism>
<keyword evidence="2" id="KW-1185">Reference proteome</keyword>
<dbReference type="AlphaFoldDB" id="A0AAD6PEU5"/>
<sequence length="76" mass="9135">MHQTQPPNKNWHCERQKYANFTHYNNPPIHSNISNSQETQMGLIGRHRPLYNFLVDTQANLKDNLKSDTRKRLYFH</sequence>